<evidence type="ECO:0000313" key="2">
    <source>
        <dbReference type="EMBL" id="POO00522.1"/>
    </source>
</evidence>
<dbReference type="AlphaFoldDB" id="A0A2P5FRY0"/>
<dbReference type="InParanoid" id="A0A2P5FRY0"/>
<feature type="coiled-coil region" evidence="1">
    <location>
        <begin position="66"/>
        <end position="94"/>
    </location>
</feature>
<reference evidence="3" key="1">
    <citation type="submission" date="2016-06" db="EMBL/GenBank/DDBJ databases">
        <title>Parallel loss of symbiosis genes in relatives of nitrogen-fixing non-legume Parasponia.</title>
        <authorList>
            <person name="Van Velzen R."/>
            <person name="Holmer R."/>
            <person name="Bu F."/>
            <person name="Rutten L."/>
            <person name="Van Zeijl A."/>
            <person name="Liu W."/>
            <person name="Santuari L."/>
            <person name="Cao Q."/>
            <person name="Sharma T."/>
            <person name="Shen D."/>
            <person name="Roswanjaya Y."/>
            <person name="Wardhani T."/>
            <person name="Kalhor M.S."/>
            <person name="Jansen J."/>
            <person name="Van den Hoogen J."/>
            <person name="Gungor B."/>
            <person name="Hartog M."/>
            <person name="Hontelez J."/>
            <person name="Verver J."/>
            <person name="Yang W.-C."/>
            <person name="Schijlen E."/>
            <person name="Repin R."/>
            <person name="Schilthuizen M."/>
            <person name="Schranz E."/>
            <person name="Heidstra R."/>
            <person name="Miyata K."/>
            <person name="Fedorova E."/>
            <person name="Kohlen W."/>
            <person name="Bisseling T."/>
            <person name="Smit S."/>
            <person name="Geurts R."/>
        </authorList>
    </citation>
    <scope>NUCLEOTIDE SEQUENCE [LARGE SCALE GENOMIC DNA]</scope>
    <source>
        <strain evidence="3">cv. RG33-2</strain>
    </source>
</reference>
<gene>
    <name evidence="2" type="ORF">TorRG33x02_035960</name>
</gene>
<sequence>MSSTIRIPSKEELETYEVELHTIRQAIADCEFHIELFTGGIDVDRSRVEVSLEEGKLGIPMEHRRRQETREQLVRSYQRQKKYEEEKLQKIKEIWFDKFGALSGWRRWEE</sequence>
<dbReference type="Proteomes" id="UP000237000">
    <property type="component" value="Unassembled WGS sequence"/>
</dbReference>
<dbReference type="EMBL" id="JXTC01000012">
    <property type="protein sequence ID" value="POO00522.1"/>
    <property type="molecule type" value="Genomic_DNA"/>
</dbReference>
<keyword evidence="1" id="KW-0175">Coiled coil</keyword>
<evidence type="ECO:0000313" key="3">
    <source>
        <dbReference type="Proteomes" id="UP000237000"/>
    </source>
</evidence>
<organism evidence="2 3">
    <name type="scientific">Trema orientale</name>
    <name type="common">Charcoal tree</name>
    <name type="synonym">Celtis orientalis</name>
    <dbReference type="NCBI Taxonomy" id="63057"/>
    <lineage>
        <taxon>Eukaryota</taxon>
        <taxon>Viridiplantae</taxon>
        <taxon>Streptophyta</taxon>
        <taxon>Embryophyta</taxon>
        <taxon>Tracheophyta</taxon>
        <taxon>Spermatophyta</taxon>
        <taxon>Magnoliopsida</taxon>
        <taxon>eudicotyledons</taxon>
        <taxon>Gunneridae</taxon>
        <taxon>Pentapetalae</taxon>
        <taxon>rosids</taxon>
        <taxon>fabids</taxon>
        <taxon>Rosales</taxon>
        <taxon>Cannabaceae</taxon>
        <taxon>Trema</taxon>
    </lineage>
</organism>
<evidence type="ECO:0000256" key="1">
    <source>
        <dbReference type="SAM" id="Coils"/>
    </source>
</evidence>
<keyword evidence="3" id="KW-1185">Reference proteome</keyword>
<name>A0A2P5FRY0_TREOI</name>
<proteinExistence type="predicted"/>
<comment type="caution">
    <text evidence="2">The sequence shown here is derived from an EMBL/GenBank/DDBJ whole genome shotgun (WGS) entry which is preliminary data.</text>
</comment>
<protein>
    <submittedName>
        <fullName evidence="2">Uncharacterized protein</fullName>
    </submittedName>
</protein>
<accession>A0A2P5FRY0</accession>